<feature type="region of interest" description="Disordered" evidence="13">
    <location>
        <begin position="181"/>
        <end position="213"/>
    </location>
</feature>
<evidence type="ECO:0000256" key="10">
    <source>
        <dbReference type="ARBA" id="ARBA00023033"/>
    </source>
</evidence>
<dbReference type="InterPro" id="IPR001128">
    <property type="entry name" value="Cyt_P450"/>
</dbReference>
<dbReference type="PRINTS" id="PR00463">
    <property type="entry name" value="EP450I"/>
</dbReference>
<dbReference type="Pfam" id="PF03732">
    <property type="entry name" value="Retrotrans_gag"/>
    <property type="match status" value="1"/>
</dbReference>
<dbReference type="GO" id="GO:0016020">
    <property type="term" value="C:membrane"/>
    <property type="evidence" value="ECO:0007669"/>
    <property type="project" value="UniProtKB-SubCell"/>
</dbReference>
<protein>
    <recommendedName>
        <fullName evidence="14">Retrotransposon gag domain-containing protein</fullName>
    </recommendedName>
</protein>
<proteinExistence type="inferred from homology"/>
<dbReference type="OrthoDB" id="1103324at2759"/>
<comment type="subcellular location">
    <subcellularLocation>
        <location evidence="2">Membrane</location>
        <topology evidence="2">Single-pass membrane protein</topology>
    </subcellularLocation>
</comment>
<dbReference type="InterPro" id="IPR036396">
    <property type="entry name" value="Cyt_P450_sf"/>
</dbReference>
<keyword evidence="10" id="KW-0503">Monooxygenase</keyword>
<evidence type="ECO:0000256" key="13">
    <source>
        <dbReference type="SAM" id="MobiDB-lite"/>
    </source>
</evidence>
<evidence type="ECO:0000256" key="3">
    <source>
        <dbReference type="ARBA" id="ARBA00010617"/>
    </source>
</evidence>
<evidence type="ECO:0000256" key="11">
    <source>
        <dbReference type="ARBA" id="ARBA00023136"/>
    </source>
</evidence>
<dbReference type="FunFam" id="1.10.630.10:FF:000019">
    <property type="entry name" value="Cytochrome P450 family protein"/>
    <property type="match status" value="1"/>
</dbReference>
<gene>
    <name evidence="15" type="ORF">TSUD_86980</name>
</gene>
<dbReference type="Pfam" id="PF00067">
    <property type="entry name" value="p450"/>
    <property type="match status" value="1"/>
</dbReference>
<keyword evidence="8" id="KW-0560">Oxidoreductase</keyword>
<evidence type="ECO:0000313" key="16">
    <source>
        <dbReference type="Proteomes" id="UP000242715"/>
    </source>
</evidence>
<dbReference type="InterPro" id="IPR005162">
    <property type="entry name" value="Retrotrans_gag_dom"/>
</dbReference>
<dbReference type="AlphaFoldDB" id="A0A2Z6PAX8"/>
<name>A0A2Z6PAX8_TRISU</name>
<evidence type="ECO:0000256" key="7">
    <source>
        <dbReference type="ARBA" id="ARBA00022989"/>
    </source>
</evidence>
<evidence type="ECO:0000256" key="5">
    <source>
        <dbReference type="ARBA" id="ARBA00022692"/>
    </source>
</evidence>
<dbReference type="InterPro" id="IPR017972">
    <property type="entry name" value="Cyt_P450_CS"/>
</dbReference>
<feature type="compositionally biased region" description="Basic and acidic residues" evidence="13">
    <location>
        <begin position="181"/>
        <end position="197"/>
    </location>
</feature>
<reference evidence="16" key="1">
    <citation type="journal article" date="2017" name="Front. Plant Sci.">
        <title>Climate Clever Clovers: New Paradigm to Reduce the Environmental Footprint of Ruminants by Breeding Low Methanogenic Forages Utilizing Haplotype Variation.</title>
        <authorList>
            <person name="Kaur P."/>
            <person name="Appels R."/>
            <person name="Bayer P.E."/>
            <person name="Keeble-Gagnere G."/>
            <person name="Wang J."/>
            <person name="Hirakawa H."/>
            <person name="Shirasawa K."/>
            <person name="Vercoe P."/>
            <person name="Stefanova K."/>
            <person name="Durmic Z."/>
            <person name="Nichols P."/>
            <person name="Revell C."/>
            <person name="Isobe S.N."/>
            <person name="Edwards D."/>
            <person name="Erskine W."/>
        </authorList>
    </citation>
    <scope>NUCLEOTIDE SEQUENCE [LARGE SCALE GENOMIC DNA]</scope>
    <source>
        <strain evidence="16">cv. Daliak</strain>
    </source>
</reference>
<dbReference type="PANTHER" id="PTHR47943">
    <property type="entry name" value="CYTOCHROME P450 93A3-LIKE"/>
    <property type="match status" value="1"/>
</dbReference>
<dbReference type="SUPFAM" id="SSF48264">
    <property type="entry name" value="Cytochrome P450"/>
    <property type="match status" value="1"/>
</dbReference>
<feature type="domain" description="Retrotransposon gag" evidence="14">
    <location>
        <begin position="61"/>
        <end position="144"/>
    </location>
</feature>
<dbReference type="PANTHER" id="PTHR47943:SF8">
    <property type="entry name" value="CYTOCHROME P450"/>
    <property type="match status" value="1"/>
</dbReference>
<accession>A0A2Z6PAX8</accession>
<sequence>MIGSKAKIMEHAVIWDAKVPDNFKSPHLPTFDGKTDPLEHLMAVGTQTAIIGALEHLKCKLLSGTFKDAALRWYMNLPKKSIKSYVDFHKKFIHQYSGTKHITMTSLFAIRQNYAETLREYLARFSEATTKVSNPNQEMFVAAFHNNGLKEGHFNESLAQKPTTSMQEVIKRAGCYIKGEESNAEKRSRDAKEKEAKGNNNKMLSNLKRNNKPNEHFPYPPSPPAIPIIGHLHLVKPLIHQAFRDLSDRYGPLISLRLGSVKFIVVNTPSLAKEFLKTNELVYSSRKKNIAINMVTYHDATFAFAPYGAYWKFIKKVSTFELLGNRTIGQFLPIRTRELHEFIQNLAKKSKAEESVNLTQALLKLSNNIISQMMLSIETSGTDSQAEQARTLVREVTQTFGEFNISDFIGFFKNMDLQGLKKRALDIHRRYDAFLEKLICDREESRRKFKVEGGFVDEEKVKDFLDILLDVSEAKDCEVDFTRNHIKSLILDYFTAATDTTAISLEWAISELYNNPMVLKKAQEEIERVIGKERLVCEADISNLPYTHSIIKETLRLHPPLPMIARKGTEDCVVDGKMIPKGSIVCVNIWAMGRDPKVWKNPLEFRPERFIEFGIESDIDIKGHHFELLPFGSGRRGCPGMPLAMRQLPTVIGALIQCFEWKMIDSENKILNQGKTINMDERPGLTAPRANDLFCIPVARLNHIPCLQV</sequence>
<comment type="cofactor">
    <cofactor evidence="1 12">
        <name>heme</name>
        <dbReference type="ChEBI" id="CHEBI:30413"/>
    </cofactor>
</comment>
<feature type="binding site" description="axial binding residue" evidence="12">
    <location>
        <position position="638"/>
    </location>
    <ligand>
        <name>heme</name>
        <dbReference type="ChEBI" id="CHEBI:30413"/>
    </ligand>
    <ligandPart>
        <name>Fe</name>
        <dbReference type="ChEBI" id="CHEBI:18248"/>
    </ligandPart>
</feature>
<evidence type="ECO:0000259" key="14">
    <source>
        <dbReference type="Pfam" id="PF03732"/>
    </source>
</evidence>
<dbReference type="InterPro" id="IPR002401">
    <property type="entry name" value="Cyt_P450_E_grp-I"/>
</dbReference>
<dbReference type="PROSITE" id="PS00086">
    <property type="entry name" value="CYTOCHROME_P450"/>
    <property type="match status" value="1"/>
</dbReference>
<dbReference type="Gene3D" id="1.10.630.10">
    <property type="entry name" value="Cytochrome P450"/>
    <property type="match status" value="1"/>
</dbReference>
<organism evidence="15 16">
    <name type="scientific">Trifolium subterraneum</name>
    <name type="common">Subterranean clover</name>
    <dbReference type="NCBI Taxonomy" id="3900"/>
    <lineage>
        <taxon>Eukaryota</taxon>
        <taxon>Viridiplantae</taxon>
        <taxon>Streptophyta</taxon>
        <taxon>Embryophyta</taxon>
        <taxon>Tracheophyta</taxon>
        <taxon>Spermatophyta</taxon>
        <taxon>Magnoliopsida</taxon>
        <taxon>eudicotyledons</taxon>
        <taxon>Gunneridae</taxon>
        <taxon>Pentapetalae</taxon>
        <taxon>rosids</taxon>
        <taxon>fabids</taxon>
        <taxon>Fabales</taxon>
        <taxon>Fabaceae</taxon>
        <taxon>Papilionoideae</taxon>
        <taxon>50 kb inversion clade</taxon>
        <taxon>NPAAA clade</taxon>
        <taxon>Hologalegina</taxon>
        <taxon>IRL clade</taxon>
        <taxon>Trifolieae</taxon>
        <taxon>Trifolium</taxon>
    </lineage>
</organism>
<evidence type="ECO:0000256" key="9">
    <source>
        <dbReference type="ARBA" id="ARBA00023004"/>
    </source>
</evidence>
<keyword evidence="4 12" id="KW-0349">Heme</keyword>
<dbReference type="EMBL" id="DF974150">
    <property type="protein sequence ID" value="GAU45795.1"/>
    <property type="molecule type" value="Genomic_DNA"/>
</dbReference>
<dbReference type="GO" id="GO:0005506">
    <property type="term" value="F:iron ion binding"/>
    <property type="evidence" value="ECO:0007669"/>
    <property type="project" value="InterPro"/>
</dbReference>
<comment type="similarity">
    <text evidence="3">Belongs to the cytochrome P450 family.</text>
</comment>
<dbReference type="Proteomes" id="UP000242715">
    <property type="component" value="Unassembled WGS sequence"/>
</dbReference>
<dbReference type="GO" id="GO:0004497">
    <property type="term" value="F:monooxygenase activity"/>
    <property type="evidence" value="ECO:0007669"/>
    <property type="project" value="UniProtKB-KW"/>
</dbReference>
<dbReference type="CDD" id="cd20655">
    <property type="entry name" value="CYP93"/>
    <property type="match status" value="1"/>
</dbReference>
<keyword evidence="11" id="KW-0472">Membrane</keyword>
<dbReference type="GO" id="GO:0020037">
    <property type="term" value="F:heme binding"/>
    <property type="evidence" value="ECO:0007669"/>
    <property type="project" value="InterPro"/>
</dbReference>
<evidence type="ECO:0000313" key="15">
    <source>
        <dbReference type="EMBL" id="GAU45795.1"/>
    </source>
</evidence>
<dbReference type="GO" id="GO:0016705">
    <property type="term" value="F:oxidoreductase activity, acting on paired donors, with incorporation or reduction of molecular oxygen"/>
    <property type="evidence" value="ECO:0007669"/>
    <property type="project" value="InterPro"/>
</dbReference>
<dbReference type="PRINTS" id="PR00385">
    <property type="entry name" value="P450"/>
</dbReference>
<keyword evidence="5" id="KW-0812">Transmembrane</keyword>
<keyword evidence="16" id="KW-1185">Reference proteome</keyword>
<evidence type="ECO:0000256" key="1">
    <source>
        <dbReference type="ARBA" id="ARBA00001971"/>
    </source>
</evidence>
<evidence type="ECO:0000256" key="4">
    <source>
        <dbReference type="ARBA" id="ARBA00022617"/>
    </source>
</evidence>
<keyword evidence="9 12" id="KW-0408">Iron</keyword>
<keyword evidence="7" id="KW-1133">Transmembrane helix</keyword>
<evidence type="ECO:0000256" key="12">
    <source>
        <dbReference type="PIRSR" id="PIRSR602401-1"/>
    </source>
</evidence>
<evidence type="ECO:0000256" key="8">
    <source>
        <dbReference type="ARBA" id="ARBA00023002"/>
    </source>
</evidence>
<evidence type="ECO:0000256" key="2">
    <source>
        <dbReference type="ARBA" id="ARBA00004167"/>
    </source>
</evidence>
<keyword evidence="6 12" id="KW-0479">Metal-binding</keyword>
<evidence type="ECO:0000256" key="6">
    <source>
        <dbReference type="ARBA" id="ARBA00022723"/>
    </source>
</evidence>